<keyword evidence="1" id="KW-0472">Membrane</keyword>
<evidence type="ECO:0000313" key="5">
    <source>
        <dbReference type="Proteomes" id="UP000218620"/>
    </source>
</evidence>
<accession>A0A2A3YQ88</accession>
<dbReference type="Proteomes" id="UP000217881">
    <property type="component" value="Unassembled WGS sequence"/>
</dbReference>
<name>A0A2A3YQ88_BREAU</name>
<evidence type="ECO:0000313" key="3">
    <source>
        <dbReference type="EMBL" id="PCC55641.1"/>
    </source>
</evidence>
<sequence>MSKKKRTLGIMALIIGVLATAASCVYLIQLGYQADASMQGGDGMNGWWQLIVSIGIATLGLVLLLSGATKRASR</sequence>
<reference evidence="4 5" key="1">
    <citation type="journal article" date="2017" name="Elife">
        <title>Extensive horizontal gene transfer in cheese-associated bacteria.</title>
        <authorList>
            <person name="Bonham K.S."/>
            <person name="Wolfe B.E."/>
            <person name="Dutton R.J."/>
        </authorList>
    </citation>
    <scope>NUCLEOTIDE SEQUENCE [LARGE SCALE GENOMIC DNA]</scope>
    <source>
        <strain evidence="3 4">738_8</strain>
        <strain evidence="2 5">962_8</strain>
    </source>
</reference>
<evidence type="ECO:0000313" key="2">
    <source>
        <dbReference type="EMBL" id="PCC41453.1"/>
    </source>
</evidence>
<comment type="caution">
    <text evidence="2">The sequence shown here is derived from an EMBL/GenBank/DDBJ whole genome shotgun (WGS) entry which is preliminary data.</text>
</comment>
<dbReference type="PROSITE" id="PS51257">
    <property type="entry name" value="PROKAR_LIPOPROTEIN"/>
    <property type="match status" value="1"/>
</dbReference>
<dbReference type="AlphaFoldDB" id="A0A2A3YQ88"/>
<evidence type="ECO:0000256" key="1">
    <source>
        <dbReference type="SAM" id="Phobius"/>
    </source>
</evidence>
<feature type="transmembrane region" description="Helical" evidence="1">
    <location>
        <begin position="47"/>
        <end position="68"/>
    </location>
</feature>
<gene>
    <name evidence="3" type="ORF">CIK59_00100</name>
    <name evidence="2" type="ORF">CIK65_17515</name>
</gene>
<protein>
    <submittedName>
        <fullName evidence="2">Uncharacterized protein</fullName>
    </submittedName>
</protein>
<organism evidence="2 5">
    <name type="scientific">Brevibacterium aurantiacum</name>
    <dbReference type="NCBI Taxonomy" id="273384"/>
    <lineage>
        <taxon>Bacteria</taxon>
        <taxon>Bacillati</taxon>
        <taxon>Actinomycetota</taxon>
        <taxon>Actinomycetes</taxon>
        <taxon>Micrococcales</taxon>
        <taxon>Brevibacteriaceae</taxon>
        <taxon>Brevibacterium</taxon>
    </lineage>
</organism>
<keyword evidence="1" id="KW-0812">Transmembrane</keyword>
<keyword evidence="1" id="KW-1133">Transmembrane helix</keyword>
<proteinExistence type="predicted"/>
<dbReference type="EMBL" id="NRHA01000002">
    <property type="protein sequence ID" value="PCC55641.1"/>
    <property type="molecule type" value="Genomic_DNA"/>
</dbReference>
<accession>A0A368MA44</accession>
<dbReference type="EMBL" id="NRGQ01000034">
    <property type="protein sequence ID" value="PCC41453.1"/>
    <property type="molecule type" value="Genomic_DNA"/>
</dbReference>
<dbReference type="Proteomes" id="UP000218620">
    <property type="component" value="Unassembled WGS sequence"/>
</dbReference>
<evidence type="ECO:0000313" key="4">
    <source>
        <dbReference type="Proteomes" id="UP000217881"/>
    </source>
</evidence>
<dbReference type="RefSeq" id="WP_096145508.1">
    <property type="nucleotide sequence ID" value="NZ_NRGQ01000034.1"/>
</dbReference>